<dbReference type="HAMAP" id="MF_00151">
    <property type="entry name" value="PPAT_bact"/>
    <property type="match status" value="1"/>
</dbReference>
<keyword evidence="3 9" id="KW-0548">Nucleotidyltransferase</keyword>
<accession>A0A4Y7WQI8</accession>
<feature type="binding site" evidence="9">
    <location>
        <position position="100"/>
    </location>
    <ligand>
        <name>ATP</name>
        <dbReference type="ChEBI" id="CHEBI:30616"/>
    </ligand>
</feature>
<evidence type="ECO:0000256" key="9">
    <source>
        <dbReference type="HAMAP-Rule" id="MF_00151"/>
    </source>
</evidence>
<feature type="binding site" evidence="9">
    <location>
        <position position="43"/>
    </location>
    <ligand>
        <name>substrate</name>
    </ligand>
</feature>
<comment type="subcellular location">
    <subcellularLocation>
        <location evidence="9">Cytoplasm</location>
    </subcellularLocation>
</comment>
<feature type="binding site" evidence="9">
    <location>
        <begin position="11"/>
        <end position="12"/>
    </location>
    <ligand>
        <name>ATP</name>
        <dbReference type="ChEBI" id="CHEBI:30616"/>
    </ligand>
</feature>
<dbReference type="CDD" id="cd02163">
    <property type="entry name" value="PPAT"/>
    <property type="match status" value="1"/>
</dbReference>
<keyword evidence="5 9" id="KW-0067">ATP-binding</keyword>
<sequence length="163" mass="17812">MTMRRAVSSGSFDPVTNGHVDLFERAANQFDELIIVVSVNNKKSPLFSLEERVALLKQATAHIPNIVVEPFTGLLVEYAKTNGASAIIRGLRSSTDYDYEENIAAMNKTIVPEVDTLFFMTKPEYSYVSSSIVKEAASYGSDVSSLVPEPVAQALKKAYTVNG</sequence>
<organism evidence="11 12">
    <name type="scientific">Shouchella lehensis</name>
    <dbReference type="NCBI Taxonomy" id="300825"/>
    <lineage>
        <taxon>Bacteria</taxon>
        <taxon>Bacillati</taxon>
        <taxon>Bacillota</taxon>
        <taxon>Bacilli</taxon>
        <taxon>Bacillales</taxon>
        <taxon>Bacillaceae</taxon>
        <taxon>Shouchella</taxon>
    </lineage>
</organism>
<dbReference type="SUPFAM" id="SSF52374">
    <property type="entry name" value="Nucleotidylyl transferase"/>
    <property type="match status" value="1"/>
</dbReference>
<feature type="binding site" evidence="9">
    <location>
        <position position="89"/>
    </location>
    <ligand>
        <name>substrate</name>
    </ligand>
</feature>
<evidence type="ECO:0000256" key="1">
    <source>
        <dbReference type="ARBA" id="ARBA00022490"/>
    </source>
</evidence>
<comment type="catalytic activity">
    <reaction evidence="8 9">
        <text>(R)-4'-phosphopantetheine + ATP + H(+) = 3'-dephospho-CoA + diphosphate</text>
        <dbReference type="Rhea" id="RHEA:19801"/>
        <dbReference type="ChEBI" id="CHEBI:15378"/>
        <dbReference type="ChEBI" id="CHEBI:30616"/>
        <dbReference type="ChEBI" id="CHEBI:33019"/>
        <dbReference type="ChEBI" id="CHEBI:57328"/>
        <dbReference type="ChEBI" id="CHEBI:61723"/>
        <dbReference type="EC" id="2.7.7.3"/>
    </reaction>
</comment>
<comment type="pathway">
    <text evidence="9">Cofactor biosynthesis; coenzyme A biosynthesis; CoA from (R)-pantothenate: step 4/5.</text>
</comment>
<feature type="binding site" evidence="9">
    <location>
        <position position="19"/>
    </location>
    <ligand>
        <name>ATP</name>
        <dbReference type="ChEBI" id="CHEBI:30616"/>
    </ligand>
</feature>
<name>A0A4Y7WQI8_9BACI</name>
<dbReference type="GO" id="GO:0004595">
    <property type="term" value="F:pantetheine-phosphate adenylyltransferase activity"/>
    <property type="evidence" value="ECO:0007669"/>
    <property type="project" value="UniProtKB-UniRule"/>
</dbReference>
<dbReference type="GO" id="GO:0005524">
    <property type="term" value="F:ATP binding"/>
    <property type="evidence" value="ECO:0007669"/>
    <property type="project" value="UniProtKB-KW"/>
</dbReference>
<evidence type="ECO:0000256" key="2">
    <source>
        <dbReference type="ARBA" id="ARBA00022679"/>
    </source>
</evidence>
<dbReference type="NCBIfam" id="TIGR00125">
    <property type="entry name" value="cyt_tran_rel"/>
    <property type="match status" value="1"/>
</dbReference>
<dbReference type="EMBL" id="SNUX01000001">
    <property type="protein sequence ID" value="TES50798.1"/>
    <property type="molecule type" value="Genomic_DNA"/>
</dbReference>
<comment type="subunit">
    <text evidence="9">Homohexamer.</text>
</comment>
<dbReference type="UniPathway" id="UPA00241">
    <property type="reaction ID" value="UER00355"/>
</dbReference>
<evidence type="ECO:0000256" key="3">
    <source>
        <dbReference type="ARBA" id="ARBA00022695"/>
    </source>
</evidence>
<keyword evidence="4 9" id="KW-0547">Nucleotide-binding</keyword>
<feature type="site" description="Transition state stabilizer" evidence="9">
    <location>
        <position position="19"/>
    </location>
</feature>
<keyword evidence="6 9" id="KW-0460">Magnesium</keyword>
<dbReference type="InterPro" id="IPR004821">
    <property type="entry name" value="Cyt_trans-like"/>
</dbReference>
<dbReference type="Pfam" id="PF01467">
    <property type="entry name" value="CTP_transf_like"/>
    <property type="match status" value="1"/>
</dbReference>
<dbReference type="NCBIfam" id="TIGR01510">
    <property type="entry name" value="coaD_prev_kdtB"/>
    <property type="match status" value="1"/>
</dbReference>
<dbReference type="PRINTS" id="PR01020">
    <property type="entry name" value="LPSBIOSNTHSS"/>
</dbReference>
<dbReference type="Proteomes" id="UP000298210">
    <property type="component" value="Unassembled WGS sequence"/>
</dbReference>
<evidence type="ECO:0000256" key="6">
    <source>
        <dbReference type="ARBA" id="ARBA00022842"/>
    </source>
</evidence>
<dbReference type="GO" id="GO:0015937">
    <property type="term" value="P:coenzyme A biosynthetic process"/>
    <property type="evidence" value="ECO:0007669"/>
    <property type="project" value="UniProtKB-UniRule"/>
</dbReference>
<evidence type="ECO:0000256" key="5">
    <source>
        <dbReference type="ARBA" id="ARBA00022840"/>
    </source>
</evidence>
<feature type="binding site" evidence="9">
    <location>
        <begin position="125"/>
        <end position="131"/>
    </location>
    <ligand>
        <name>ATP</name>
        <dbReference type="ChEBI" id="CHEBI:30616"/>
    </ligand>
</feature>
<feature type="binding site" evidence="9">
    <location>
        <position position="11"/>
    </location>
    <ligand>
        <name>substrate</name>
    </ligand>
</feature>
<dbReference type="PANTHER" id="PTHR21342">
    <property type="entry name" value="PHOSPHOPANTETHEINE ADENYLYLTRANSFERASE"/>
    <property type="match status" value="1"/>
</dbReference>
<reference evidence="11 12" key="1">
    <citation type="submission" date="2019-03" db="EMBL/GenBank/DDBJ databases">
        <authorList>
            <person name="Liu G."/>
        </authorList>
    </citation>
    <scope>NUCLEOTIDE SEQUENCE [LARGE SCALE GENOMIC DNA]</scope>
    <source>
        <strain evidence="11 12">DSM 19099</strain>
    </source>
</reference>
<keyword evidence="7 9" id="KW-0173">Coenzyme A biosynthesis</keyword>
<dbReference type="PANTHER" id="PTHR21342:SF1">
    <property type="entry name" value="PHOSPHOPANTETHEINE ADENYLYLTRANSFERASE"/>
    <property type="match status" value="1"/>
</dbReference>
<evidence type="ECO:0000259" key="10">
    <source>
        <dbReference type="Pfam" id="PF01467"/>
    </source>
</evidence>
<comment type="function">
    <text evidence="9">Reversibly transfers an adenylyl group from ATP to 4'-phosphopantetheine, yielding dephospho-CoA (dPCoA) and pyrophosphate.</text>
</comment>
<dbReference type="AlphaFoldDB" id="A0A4Y7WQI8"/>
<protein>
    <recommendedName>
        <fullName evidence="9">Phosphopantetheine adenylyltransferase</fullName>
        <ecNumber evidence="9">2.7.7.3</ecNumber>
    </recommendedName>
    <alternativeName>
        <fullName evidence="9">Dephospho-CoA pyrophosphorylase</fullName>
    </alternativeName>
    <alternativeName>
        <fullName evidence="9">Pantetheine-phosphate adenylyltransferase</fullName>
        <shortName evidence="9">PPAT</shortName>
    </alternativeName>
</protein>
<dbReference type="GO" id="GO:0005737">
    <property type="term" value="C:cytoplasm"/>
    <property type="evidence" value="ECO:0007669"/>
    <property type="project" value="UniProtKB-SubCell"/>
</dbReference>
<feature type="binding site" evidence="9">
    <location>
        <begin position="90"/>
        <end position="92"/>
    </location>
    <ligand>
        <name>ATP</name>
        <dbReference type="ChEBI" id="CHEBI:30616"/>
    </ligand>
</feature>
<comment type="cofactor">
    <cofactor evidence="9">
        <name>Mg(2+)</name>
        <dbReference type="ChEBI" id="CHEBI:18420"/>
    </cofactor>
</comment>
<keyword evidence="1 9" id="KW-0963">Cytoplasm</keyword>
<keyword evidence="2 9" id="KW-0808">Transferase</keyword>
<feature type="domain" description="Cytidyltransferase-like" evidence="10">
    <location>
        <begin position="10"/>
        <end position="135"/>
    </location>
</feature>
<proteinExistence type="inferred from homology"/>
<comment type="caution">
    <text evidence="11">The sequence shown here is derived from an EMBL/GenBank/DDBJ whole genome shotgun (WGS) entry which is preliminary data.</text>
</comment>
<comment type="similarity">
    <text evidence="9">Belongs to the bacterial CoaD family.</text>
</comment>
<evidence type="ECO:0000256" key="7">
    <source>
        <dbReference type="ARBA" id="ARBA00022993"/>
    </source>
</evidence>
<dbReference type="InterPro" id="IPR001980">
    <property type="entry name" value="PPAT"/>
</dbReference>
<evidence type="ECO:0000256" key="8">
    <source>
        <dbReference type="ARBA" id="ARBA00029346"/>
    </source>
</evidence>
<evidence type="ECO:0000256" key="4">
    <source>
        <dbReference type="ARBA" id="ARBA00022741"/>
    </source>
</evidence>
<dbReference type="InterPro" id="IPR014729">
    <property type="entry name" value="Rossmann-like_a/b/a_fold"/>
</dbReference>
<gene>
    <name evidence="9 11" type="primary">coaD</name>
    <name evidence="11" type="ORF">E2L03_02355</name>
</gene>
<evidence type="ECO:0000313" key="12">
    <source>
        <dbReference type="Proteomes" id="UP000298210"/>
    </source>
</evidence>
<dbReference type="Gene3D" id="3.40.50.620">
    <property type="entry name" value="HUPs"/>
    <property type="match status" value="1"/>
</dbReference>
<feature type="binding site" evidence="9">
    <location>
        <position position="75"/>
    </location>
    <ligand>
        <name>substrate</name>
    </ligand>
</feature>
<evidence type="ECO:0000313" key="11">
    <source>
        <dbReference type="EMBL" id="TES50798.1"/>
    </source>
</evidence>
<dbReference type="EC" id="2.7.7.3" evidence="9"/>